<name>A0ABX1YKK4_9BACL</name>
<evidence type="ECO:0000313" key="1">
    <source>
        <dbReference type="EMBL" id="NOU81568.1"/>
    </source>
</evidence>
<organism evidence="1 2">
    <name type="scientific">Paenibacillus phytohabitans</name>
    <dbReference type="NCBI Taxonomy" id="2654978"/>
    <lineage>
        <taxon>Bacteria</taxon>
        <taxon>Bacillati</taxon>
        <taxon>Bacillota</taxon>
        <taxon>Bacilli</taxon>
        <taxon>Bacillales</taxon>
        <taxon>Paenibacillaceae</taxon>
        <taxon>Paenibacillus</taxon>
    </lineage>
</organism>
<dbReference type="EMBL" id="WHOB01000066">
    <property type="protein sequence ID" value="NOU81568.1"/>
    <property type="molecule type" value="Genomic_DNA"/>
</dbReference>
<keyword evidence="2" id="KW-1185">Reference proteome</keyword>
<dbReference type="Proteomes" id="UP000596857">
    <property type="component" value="Unassembled WGS sequence"/>
</dbReference>
<evidence type="ECO:0008006" key="3">
    <source>
        <dbReference type="Google" id="ProtNLM"/>
    </source>
</evidence>
<reference evidence="1 2" key="1">
    <citation type="submission" date="2019-10" db="EMBL/GenBank/DDBJ databases">
        <title>Description of Paenibacillus terricola sp. nov.</title>
        <authorList>
            <person name="Carlier A."/>
            <person name="Qi S."/>
        </authorList>
    </citation>
    <scope>NUCLEOTIDE SEQUENCE [LARGE SCALE GENOMIC DNA]</scope>
    <source>
        <strain evidence="1 2">LMG 31459</strain>
    </source>
</reference>
<sequence>MVELIDPFGQPSEKLLSLGEEPGGAGALGSLSFSLNNKAYKALTGGTVQVNIYDEFQGMRILLGSQSYPVAYERAAPRRTEGVPEPSFPVN</sequence>
<proteinExistence type="predicted"/>
<comment type="caution">
    <text evidence="1">The sequence shown here is derived from an EMBL/GenBank/DDBJ whole genome shotgun (WGS) entry which is preliminary data.</text>
</comment>
<dbReference type="RefSeq" id="WP_171719042.1">
    <property type="nucleotide sequence ID" value="NZ_WHOB01000066.1"/>
</dbReference>
<protein>
    <recommendedName>
        <fullName evidence="3">GerMN domain-containing protein</fullName>
    </recommendedName>
</protein>
<accession>A0ABX1YKK4</accession>
<gene>
    <name evidence="1" type="ORF">GC101_22150</name>
</gene>
<evidence type="ECO:0000313" key="2">
    <source>
        <dbReference type="Proteomes" id="UP000596857"/>
    </source>
</evidence>